<dbReference type="Proteomes" id="UP000094801">
    <property type="component" value="Unassembled WGS sequence"/>
</dbReference>
<feature type="region of interest" description="Disordered" evidence="2">
    <location>
        <begin position="510"/>
        <end position="546"/>
    </location>
</feature>
<feature type="compositionally biased region" description="Polar residues" evidence="2">
    <location>
        <begin position="855"/>
        <end position="874"/>
    </location>
</feature>
<evidence type="ECO:0000313" key="4">
    <source>
        <dbReference type="Proteomes" id="UP000094801"/>
    </source>
</evidence>
<dbReference type="EMBL" id="KV453863">
    <property type="protein sequence ID" value="ODV83444.1"/>
    <property type="molecule type" value="Genomic_DNA"/>
</dbReference>
<evidence type="ECO:0000256" key="1">
    <source>
        <dbReference type="SAM" id="Coils"/>
    </source>
</evidence>
<feature type="compositionally biased region" description="Polar residues" evidence="2">
    <location>
        <begin position="759"/>
        <end position="783"/>
    </location>
</feature>
<sequence>MSLEFNPWSTPAIPQVETSSDIPESWTEPSLEEDLNVTVDTQPEIELTIAKPKFIDTGSEVSLVSNPWGATESHSSDAPPLVDRHADIASIETETTAYLEPLPMTETTNEISNIETQPDKNVSVLKQSDDQTHEDAATTQTINGETSHTLEILDPVPSNSTNQSESDEELPDDDDFGSFESTSIKPIVKQALKNELFSEPLNDILLSIFPKRDCKASMSDDEREVTIYRDMLLTSGKSLKYFTVLTSNHRQFEYLNTNISNFRSRNYADKSNIHIQMKKIATSWTVVEKRIASDSAIRQEDKANLFNWSTKPKVVQQEPEKKGAKESSTKDVKHPQKLNQKLLKLASQRGRKIIEERQEILKQNKIRIEKERKEREERFLAEKKKKEEEFKKYGTPFDQLSATSSLGNAPAGFQETNKKKSLFSKIFGTTKSKIASDSFSSAHFKQSAVDTTKPLEESQQYDNDDEIMFQLKSRSNLNLNNSNYLNEFNASDDENEEGESEVLDGYNQINFKEGQNGSPEVFEGDSDNQDVTNTGNDNDDDDNSFDDFLQTPVEDNVDNQFDTSTTFERAGMGHAQVSQVSQVTDVVNTSESIVSPISTKEKESVVDVFPSETLATDVLIKPTPKLQNTRSYTKDIEPQVESSGDESNEDEFSEFVTSSSPKLSQNHHSPLQTVSPPPAMATWIEPPVFSKVKPISYSDSDEDDWGNKIKKKTSDQFSEKIMSKGTIKQKAHRQWGSFSSITAKSPQQIKNQEVAGQALSDTQNLNKIQTKRMNSPTVRSNSQTKRDELKSKSSTSSAFIPEDLVPTVNSSTSFYKNSIINSSDPYSRSGMGSLSDRESSSNLDTEFSEFVSADVGNSSSSNRFNATRKGSLNRPSEKPMRQSPTPTNLIDL</sequence>
<dbReference type="OrthoDB" id="3994023at2759"/>
<feature type="compositionally biased region" description="Polar residues" evidence="2">
    <location>
        <begin position="736"/>
        <end position="751"/>
    </location>
</feature>
<feature type="compositionally biased region" description="Polar residues" evidence="2">
    <location>
        <begin position="807"/>
        <end position="832"/>
    </location>
</feature>
<evidence type="ECO:0000256" key="2">
    <source>
        <dbReference type="SAM" id="MobiDB-lite"/>
    </source>
</evidence>
<feature type="compositionally biased region" description="Polar residues" evidence="2">
    <location>
        <begin position="137"/>
        <end position="149"/>
    </location>
</feature>
<feature type="compositionally biased region" description="Basic and acidic residues" evidence="2">
    <location>
        <begin position="127"/>
        <end position="136"/>
    </location>
</feature>
<feature type="region of interest" description="Disordered" evidence="2">
    <location>
        <begin position="125"/>
        <end position="179"/>
    </location>
</feature>
<feature type="region of interest" description="Disordered" evidence="2">
    <location>
        <begin position="627"/>
        <end position="679"/>
    </location>
</feature>
<keyword evidence="4" id="KW-1185">Reference proteome</keyword>
<feature type="region of interest" description="Disordered" evidence="2">
    <location>
        <begin position="312"/>
        <end position="338"/>
    </location>
</feature>
<evidence type="ECO:0000313" key="3">
    <source>
        <dbReference type="EMBL" id="ODV83444.1"/>
    </source>
</evidence>
<feature type="compositionally biased region" description="Polar residues" evidence="2">
    <location>
        <begin position="439"/>
        <end position="450"/>
    </location>
</feature>
<feature type="region of interest" description="Disordered" evidence="2">
    <location>
        <begin position="1"/>
        <end position="32"/>
    </location>
</feature>
<feature type="compositionally biased region" description="Basic and acidic residues" evidence="2">
    <location>
        <begin position="318"/>
        <end position="334"/>
    </location>
</feature>
<name>A0A1E4SVA8_9ASCO</name>
<feature type="compositionally biased region" description="Basic and acidic residues" evidence="2">
    <location>
        <begin position="712"/>
        <end position="722"/>
    </location>
</feature>
<feature type="region of interest" description="Disordered" evidence="2">
    <location>
        <begin position="697"/>
        <end position="892"/>
    </location>
</feature>
<gene>
    <name evidence="3" type="ORF">CANARDRAFT_29899</name>
</gene>
<reference evidence="4" key="1">
    <citation type="submission" date="2016-04" db="EMBL/GenBank/DDBJ databases">
        <title>Comparative genomics of biotechnologically important yeasts.</title>
        <authorList>
            <consortium name="DOE Joint Genome Institute"/>
            <person name="Riley R."/>
            <person name="Haridas S."/>
            <person name="Wolfe K.H."/>
            <person name="Lopes M.R."/>
            <person name="Hittinger C.T."/>
            <person name="Goker M."/>
            <person name="Salamov A."/>
            <person name="Wisecaver J."/>
            <person name="Long T.M."/>
            <person name="Aerts A.L."/>
            <person name="Barry K."/>
            <person name="Choi C."/>
            <person name="Clum A."/>
            <person name="Coughlan A.Y."/>
            <person name="Deshpande S."/>
            <person name="Douglass A.P."/>
            <person name="Hanson S.J."/>
            <person name="Klenk H.-P."/>
            <person name="Labutti K."/>
            <person name="Lapidus A."/>
            <person name="Lindquist E."/>
            <person name="Lipzen A."/>
            <person name="Meier-Kolthoff J.P."/>
            <person name="Ohm R.A."/>
            <person name="Otillar R.P."/>
            <person name="Pangilinan J."/>
            <person name="Peng Y."/>
            <person name="Rokas A."/>
            <person name="Rosa C.A."/>
            <person name="Scheuner C."/>
            <person name="Sibirny A.A."/>
            <person name="Slot J.C."/>
            <person name="Stielow J.B."/>
            <person name="Sun H."/>
            <person name="Kurtzman C.P."/>
            <person name="Blackwell M."/>
            <person name="Grigoriev I.V."/>
            <person name="Jeffries T.W."/>
        </authorList>
    </citation>
    <scope>NUCLEOTIDE SEQUENCE [LARGE SCALE GENOMIC DNA]</scope>
    <source>
        <strain evidence="4">NRRL YB-2248</strain>
    </source>
</reference>
<feature type="compositionally biased region" description="Acidic residues" evidence="2">
    <location>
        <begin position="643"/>
        <end position="653"/>
    </location>
</feature>
<dbReference type="AlphaFoldDB" id="A0A1E4SVA8"/>
<organism evidence="3 4">
    <name type="scientific">[Candida] arabinofermentans NRRL YB-2248</name>
    <dbReference type="NCBI Taxonomy" id="983967"/>
    <lineage>
        <taxon>Eukaryota</taxon>
        <taxon>Fungi</taxon>
        <taxon>Dikarya</taxon>
        <taxon>Ascomycota</taxon>
        <taxon>Saccharomycotina</taxon>
        <taxon>Pichiomycetes</taxon>
        <taxon>Pichiales</taxon>
        <taxon>Pichiaceae</taxon>
        <taxon>Ogataea</taxon>
        <taxon>Ogataea/Candida clade</taxon>
    </lineage>
</organism>
<protein>
    <submittedName>
        <fullName evidence="3">Uncharacterized protein</fullName>
    </submittedName>
</protein>
<feature type="region of interest" description="Disordered" evidence="2">
    <location>
        <begin position="439"/>
        <end position="462"/>
    </location>
</feature>
<feature type="compositionally biased region" description="Polar residues" evidence="2">
    <location>
        <begin position="655"/>
        <end position="674"/>
    </location>
</feature>
<feature type="coiled-coil region" evidence="1">
    <location>
        <begin position="351"/>
        <end position="378"/>
    </location>
</feature>
<proteinExistence type="predicted"/>
<feature type="compositionally biased region" description="Polar residues" evidence="2">
    <location>
        <begin position="882"/>
        <end position="892"/>
    </location>
</feature>
<accession>A0A1E4SVA8</accession>
<feature type="compositionally biased region" description="Acidic residues" evidence="2">
    <location>
        <begin position="165"/>
        <end position="177"/>
    </location>
</feature>
<keyword evidence="1" id="KW-0175">Coiled coil</keyword>